<sequence length="263" mass="30290">MLLSEIILFLDIYSVYVVNFSNISYMNKKSKPRPLWNIKRENIFLPLAEAIFVDHLGGKDNFETFYAGLTDVEKDLFLGIASKYSSLVKHGDWHVNWEDCNPVIDYFTNSFKIVSLFALIESLSSEKHEDFYEWIKKEEGDVFPINDKSKLKSLYESYKLSYGSIRRCVSFFERLSPARQARLRSGFKLNGEPASDIKVVAQYLYNLRSKFVHECELVLEIASIPVMSRHKSAVTFTDISIPILLQAFEEGVLAYFSSTPPSK</sequence>
<protein>
    <submittedName>
        <fullName evidence="1">Uncharacterized protein</fullName>
    </submittedName>
</protein>
<dbReference type="AlphaFoldDB" id="A0A6I3XB38"/>
<dbReference type="OrthoDB" id="9255570at2"/>
<reference evidence="1 2" key="1">
    <citation type="submission" date="2019-11" db="EMBL/GenBank/DDBJ databases">
        <title>Draft Genome Sequences of Six Type Strains of the Genus Massilia.</title>
        <authorList>
            <person name="Miess H."/>
            <person name="Frediansyah A."/>
            <person name="Goeker M."/>
            <person name="Gross H."/>
        </authorList>
    </citation>
    <scope>NUCLEOTIDE SEQUENCE [LARGE SCALE GENOMIC DNA]</scope>
    <source>
        <strain evidence="1 2">DSM 17513</strain>
    </source>
</reference>
<dbReference type="EMBL" id="WNWM01000002">
    <property type="protein sequence ID" value="MUI14134.1"/>
    <property type="molecule type" value="Genomic_DNA"/>
</dbReference>
<dbReference type="RefSeq" id="WP_155709863.1">
    <property type="nucleotide sequence ID" value="NZ_BMWU01000002.1"/>
</dbReference>
<evidence type="ECO:0000313" key="2">
    <source>
        <dbReference type="Proteomes" id="UP000431684"/>
    </source>
</evidence>
<dbReference type="Proteomes" id="UP000431684">
    <property type="component" value="Unassembled WGS sequence"/>
</dbReference>
<accession>A0A6I3XB38</accession>
<evidence type="ECO:0000313" key="1">
    <source>
        <dbReference type="EMBL" id="MUI14134.1"/>
    </source>
</evidence>
<organism evidence="1 2">
    <name type="scientific">Pseudoduganella dura</name>
    <dbReference type="NCBI Taxonomy" id="321982"/>
    <lineage>
        <taxon>Bacteria</taxon>
        <taxon>Pseudomonadati</taxon>
        <taxon>Pseudomonadota</taxon>
        <taxon>Betaproteobacteria</taxon>
        <taxon>Burkholderiales</taxon>
        <taxon>Oxalobacteraceae</taxon>
        <taxon>Telluria group</taxon>
        <taxon>Pseudoduganella</taxon>
    </lineage>
</organism>
<gene>
    <name evidence="1" type="ORF">GJV26_16960</name>
</gene>
<proteinExistence type="predicted"/>
<keyword evidence="2" id="KW-1185">Reference proteome</keyword>
<name>A0A6I3XB38_9BURK</name>
<comment type="caution">
    <text evidence="1">The sequence shown here is derived from an EMBL/GenBank/DDBJ whole genome shotgun (WGS) entry which is preliminary data.</text>
</comment>